<name>A0AAN6UCB2_9PEZI</name>
<dbReference type="AlphaFoldDB" id="A0AAN6UCB2"/>
<feature type="compositionally biased region" description="Basic and acidic residues" evidence="1">
    <location>
        <begin position="250"/>
        <end position="282"/>
    </location>
</feature>
<feature type="compositionally biased region" description="Basic and acidic residues" evidence="1">
    <location>
        <begin position="203"/>
        <end position="240"/>
    </location>
</feature>
<reference evidence="2" key="1">
    <citation type="journal article" date="2023" name="Mol. Phylogenet. Evol.">
        <title>Genome-scale phylogeny and comparative genomics of the fungal order Sordariales.</title>
        <authorList>
            <person name="Hensen N."/>
            <person name="Bonometti L."/>
            <person name="Westerberg I."/>
            <person name="Brannstrom I.O."/>
            <person name="Guillou S."/>
            <person name="Cros-Aarteil S."/>
            <person name="Calhoun S."/>
            <person name="Haridas S."/>
            <person name="Kuo A."/>
            <person name="Mondo S."/>
            <person name="Pangilinan J."/>
            <person name="Riley R."/>
            <person name="LaButti K."/>
            <person name="Andreopoulos B."/>
            <person name="Lipzen A."/>
            <person name="Chen C."/>
            <person name="Yan M."/>
            <person name="Daum C."/>
            <person name="Ng V."/>
            <person name="Clum A."/>
            <person name="Steindorff A."/>
            <person name="Ohm R.A."/>
            <person name="Martin F."/>
            <person name="Silar P."/>
            <person name="Natvig D.O."/>
            <person name="Lalanne C."/>
            <person name="Gautier V."/>
            <person name="Ament-Velasquez S.L."/>
            <person name="Kruys A."/>
            <person name="Hutchinson M.I."/>
            <person name="Powell A.J."/>
            <person name="Barry K."/>
            <person name="Miller A.N."/>
            <person name="Grigoriev I.V."/>
            <person name="Debuchy R."/>
            <person name="Gladieux P."/>
            <person name="Hiltunen Thoren M."/>
            <person name="Johannesson H."/>
        </authorList>
    </citation>
    <scope>NUCLEOTIDE SEQUENCE</scope>
    <source>
        <strain evidence="2">CBS 123565</strain>
    </source>
</reference>
<evidence type="ECO:0000256" key="1">
    <source>
        <dbReference type="SAM" id="MobiDB-lite"/>
    </source>
</evidence>
<dbReference type="Proteomes" id="UP001304895">
    <property type="component" value="Unassembled WGS sequence"/>
</dbReference>
<sequence length="293" mass="32556">MARSPRDPPTTPRTEAPELMRKLGHAVLSYSLKRLREQQETQSRTSLGSAGKEGGRSRDLARHDSDMHNVMSQLAVGIVAFGIRHLIKRRHEAKRQAQAEAAAAPTRAAGMSLGLEQRQRRGAADPELRAALNTVTTELHGASESIRRLAHSVPSHRGCPVREALVADADKLQGSLGSLQVSINNMRNLHPGLDQGRPNLAPERSRRQERTRRSGGGKGRERTRDRGTNEVELRPEERAAEGSTRAGGTRVDKEPRRRDGDQPRERPPSRQSRWDRNDEFQRGHRYAAGPVPP</sequence>
<comment type="caution">
    <text evidence="2">The sequence shown here is derived from an EMBL/GenBank/DDBJ whole genome shotgun (WGS) entry which is preliminary data.</text>
</comment>
<gene>
    <name evidence="2" type="ORF">BT67DRAFT_452811</name>
</gene>
<proteinExistence type="predicted"/>
<protein>
    <submittedName>
        <fullName evidence="2">Uncharacterized protein</fullName>
    </submittedName>
</protein>
<evidence type="ECO:0000313" key="3">
    <source>
        <dbReference type="Proteomes" id="UP001304895"/>
    </source>
</evidence>
<feature type="region of interest" description="Disordered" evidence="1">
    <location>
        <begin position="1"/>
        <end position="20"/>
    </location>
</feature>
<keyword evidence="3" id="KW-1185">Reference proteome</keyword>
<feature type="region of interest" description="Disordered" evidence="1">
    <location>
        <begin position="32"/>
        <end position="60"/>
    </location>
</feature>
<reference evidence="2" key="2">
    <citation type="submission" date="2023-05" db="EMBL/GenBank/DDBJ databases">
        <authorList>
            <consortium name="Lawrence Berkeley National Laboratory"/>
            <person name="Steindorff A."/>
            <person name="Hensen N."/>
            <person name="Bonometti L."/>
            <person name="Westerberg I."/>
            <person name="Brannstrom I.O."/>
            <person name="Guillou S."/>
            <person name="Cros-Aarteil S."/>
            <person name="Calhoun S."/>
            <person name="Haridas S."/>
            <person name="Kuo A."/>
            <person name="Mondo S."/>
            <person name="Pangilinan J."/>
            <person name="Riley R."/>
            <person name="Labutti K."/>
            <person name="Andreopoulos B."/>
            <person name="Lipzen A."/>
            <person name="Chen C."/>
            <person name="Yanf M."/>
            <person name="Daum C."/>
            <person name="Ng V."/>
            <person name="Clum A."/>
            <person name="Ohm R."/>
            <person name="Martin F."/>
            <person name="Silar P."/>
            <person name="Natvig D."/>
            <person name="Lalanne C."/>
            <person name="Gautier V."/>
            <person name="Ament-Velasquez S.L."/>
            <person name="Kruys A."/>
            <person name="Hutchinson M.I."/>
            <person name="Powell A.J."/>
            <person name="Barry K."/>
            <person name="Miller A.N."/>
            <person name="Grigoriev I.V."/>
            <person name="Debuchy R."/>
            <person name="Gladieux P."/>
            <person name="Thoren M.H."/>
            <person name="Johannesson H."/>
        </authorList>
    </citation>
    <scope>NUCLEOTIDE SEQUENCE</scope>
    <source>
        <strain evidence="2">CBS 123565</strain>
    </source>
</reference>
<evidence type="ECO:0000313" key="2">
    <source>
        <dbReference type="EMBL" id="KAK4129926.1"/>
    </source>
</evidence>
<organism evidence="2 3">
    <name type="scientific">Trichocladium antarcticum</name>
    <dbReference type="NCBI Taxonomy" id="1450529"/>
    <lineage>
        <taxon>Eukaryota</taxon>
        <taxon>Fungi</taxon>
        <taxon>Dikarya</taxon>
        <taxon>Ascomycota</taxon>
        <taxon>Pezizomycotina</taxon>
        <taxon>Sordariomycetes</taxon>
        <taxon>Sordariomycetidae</taxon>
        <taxon>Sordariales</taxon>
        <taxon>Chaetomiaceae</taxon>
        <taxon>Trichocladium</taxon>
    </lineage>
</organism>
<feature type="region of interest" description="Disordered" evidence="1">
    <location>
        <begin position="187"/>
        <end position="293"/>
    </location>
</feature>
<dbReference type="EMBL" id="MU853448">
    <property type="protein sequence ID" value="KAK4129926.1"/>
    <property type="molecule type" value="Genomic_DNA"/>
</dbReference>
<accession>A0AAN6UCB2</accession>